<dbReference type="Pfam" id="PF05973">
    <property type="entry name" value="Gp49"/>
    <property type="match status" value="1"/>
</dbReference>
<comment type="caution">
    <text evidence="1">The sequence shown here is derived from an EMBL/GenBank/DDBJ whole genome shotgun (WGS) entry which is preliminary data.</text>
</comment>
<keyword evidence="2" id="KW-1185">Reference proteome</keyword>
<dbReference type="EMBL" id="JAAEEH010000002">
    <property type="protein sequence ID" value="NDL66402.1"/>
    <property type="molecule type" value="Genomic_DNA"/>
</dbReference>
<dbReference type="Proteomes" id="UP000461585">
    <property type="component" value="Unassembled WGS sequence"/>
</dbReference>
<accession>A0A7X5HTJ3</accession>
<protein>
    <submittedName>
        <fullName evidence="1">Type II toxin-antitoxin system RelE/ParE family toxin</fullName>
    </submittedName>
</protein>
<proteinExistence type="predicted"/>
<reference evidence="1 2" key="1">
    <citation type="submission" date="2020-01" db="EMBL/GenBank/DDBJ databases">
        <title>Anaeroalcalibacter tamaniensis gen. nov., sp. nov., moderately halophilic strictly anaerobic fermenter bacterium from mud volcano of Taman peninsula.</title>
        <authorList>
            <person name="Frolova A."/>
            <person name="Merkel A.Y."/>
            <person name="Slobodkin A.I."/>
        </authorList>
    </citation>
    <scope>NUCLEOTIDE SEQUENCE [LARGE SCALE GENOMIC DNA]</scope>
    <source>
        <strain evidence="1 2">F-3ap</strain>
    </source>
</reference>
<dbReference type="InterPro" id="IPR009241">
    <property type="entry name" value="HigB-like"/>
</dbReference>
<evidence type="ECO:0000313" key="1">
    <source>
        <dbReference type="EMBL" id="NDL66402.1"/>
    </source>
</evidence>
<organism evidence="1 2">
    <name type="scientific">Anaerotalea alkaliphila</name>
    <dbReference type="NCBI Taxonomy" id="2662126"/>
    <lineage>
        <taxon>Bacteria</taxon>
        <taxon>Bacillati</taxon>
        <taxon>Bacillota</taxon>
        <taxon>Clostridia</taxon>
        <taxon>Eubacteriales</taxon>
        <taxon>Anaerotalea</taxon>
    </lineage>
</organism>
<evidence type="ECO:0000313" key="2">
    <source>
        <dbReference type="Proteomes" id="UP000461585"/>
    </source>
</evidence>
<sequence length="121" mass="14357">MGYDVEFYAKENGSIPVQEFLLSLNPKMRAKVFSEIELLETHGPNLREPYVKPVKGKIYKGLFELRIKFSTDISRIFYFGYRDNTYVLLHGFTKKTQKTPVRELDKAKRYMEDYERRCNDG</sequence>
<gene>
    <name evidence="1" type="ORF">GXN74_01395</name>
</gene>
<dbReference type="RefSeq" id="WP_162369132.1">
    <property type="nucleotide sequence ID" value="NZ_JAAEEH010000002.1"/>
</dbReference>
<dbReference type="AlphaFoldDB" id="A0A7X5HTJ3"/>
<name>A0A7X5HTJ3_9FIRM</name>